<dbReference type="InterPro" id="IPR014729">
    <property type="entry name" value="Rossmann-like_a/b/a_fold"/>
</dbReference>
<feature type="domain" description="UspA" evidence="6">
    <location>
        <begin position="3"/>
        <end position="138"/>
    </location>
</feature>
<dbReference type="GO" id="GO:0005737">
    <property type="term" value="C:cytoplasm"/>
    <property type="evidence" value="ECO:0007669"/>
    <property type="project" value="UniProtKB-SubCell"/>
</dbReference>
<dbReference type="InterPro" id="IPR006015">
    <property type="entry name" value="Universal_stress_UspA"/>
</dbReference>
<dbReference type="Proteomes" id="UP000292187">
    <property type="component" value="Unassembled WGS sequence"/>
</dbReference>
<dbReference type="Proteomes" id="UP000663211">
    <property type="component" value="Chromosome"/>
</dbReference>
<evidence type="ECO:0000313" key="7">
    <source>
        <dbReference type="EMBL" id="PSY39162.1"/>
    </source>
</evidence>
<name>A0A2T3RL17_ESCAL</name>
<protein>
    <recommendedName>
        <fullName evidence="5">Universal stress protein</fullName>
    </recommendedName>
</protein>
<evidence type="ECO:0000256" key="3">
    <source>
        <dbReference type="ARBA" id="ARBA00022490"/>
    </source>
</evidence>
<evidence type="ECO:0000313" key="11">
    <source>
        <dbReference type="Proteomes" id="UP000240382"/>
    </source>
</evidence>
<dbReference type="NCBIfam" id="NF007512">
    <property type="entry name" value="PRK10116.1"/>
    <property type="match status" value="1"/>
</dbReference>
<comment type="subcellular location">
    <subcellularLocation>
        <location evidence="1 5">Cytoplasm</location>
    </subcellularLocation>
</comment>
<organism evidence="9 12">
    <name type="scientific">Escherichia albertii</name>
    <dbReference type="NCBI Taxonomy" id="208962"/>
    <lineage>
        <taxon>Bacteria</taxon>
        <taxon>Pseudomonadati</taxon>
        <taxon>Pseudomonadota</taxon>
        <taxon>Gammaproteobacteria</taxon>
        <taxon>Enterobacterales</taxon>
        <taxon>Enterobacteriaceae</taxon>
        <taxon>Escherichia</taxon>
    </lineage>
</organism>
<evidence type="ECO:0000256" key="4">
    <source>
        <dbReference type="ARBA" id="ARBA00037131"/>
    </source>
</evidence>
<dbReference type="PANTHER" id="PTHR46268">
    <property type="entry name" value="STRESS RESPONSE PROTEIN NHAX"/>
    <property type="match status" value="1"/>
</dbReference>
<dbReference type="EMBL" id="CP117562">
    <property type="protein sequence ID" value="WDB27925.1"/>
    <property type="molecule type" value="Genomic_DNA"/>
</dbReference>
<comment type="similarity">
    <text evidence="2 5">Belongs to the universal stress protein A family.</text>
</comment>
<evidence type="ECO:0000313" key="12">
    <source>
        <dbReference type="Proteomes" id="UP000292187"/>
    </source>
</evidence>
<reference evidence="9 12" key="2">
    <citation type="submission" date="2019-02" db="EMBL/GenBank/DDBJ databases">
        <title>Draft genome sequence of Escherichia albertii strain Mex-12/320a, isolated from an infant with diarrhea, harboring virulence genes associated with diarrheagenic strains of enteropathogenic E. coli.</title>
        <authorList>
            <person name="Maldonado-Puga S."/>
            <person name="Meza-Segura M."/>
            <person name="Zaidi M.B."/>
            <person name="Estrada-Garcia T."/>
        </authorList>
    </citation>
    <scope>NUCLEOTIDE SEQUENCE [LARGE SCALE GENOMIC DNA]</scope>
    <source>
        <strain evidence="9 12">Mex-12/320a</strain>
    </source>
</reference>
<dbReference type="InterPro" id="IPR006016">
    <property type="entry name" value="UspA"/>
</dbReference>
<dbReference type="PIRSF" id="PIRSF006276">
    <property type="entry name" value="UspA"/>
    <property type="match status" value="1"/>
</dbReference>
<dbReference type="RefSeq" id="WP_000122600.1">
    <property type="nucleotide sequence ID" value="NZ_AP014857.1"/>
</dbReference>
<keyword evidence="3 5" id="KW-0963">Cytoplasm</keyword>
<keyword evidence="11" id="KW-1185">Reference proteome</keyword>
<comment type="function">
    <text evidence="4 5">Required for resistance to DNA-damaging agents.</text>
</comment>
<dbReference type="CDD" id="cd23657">
    <property type="entry name" value="USP-A-like"/>
    <property type="match status" value="1"/>
</dbReference>
<dbReference type="Proteomes" id="UP000240382">
    <property type="component" value="Unassembled WGS sequence"/>
</dbReference>
<dbReference type="EMBL" id="SIZV01000024">
    <property type="protein sequence ID" value="TBR50131.1"/>
    <property type="molecule type" value="Genomic_DNA"/>
</dbReference>
<evidence type="ECO:0000259" key="6">
    <source>
        <dbReference type="Pfam" id="PF00582"/>
    </source>
</evidence>
<evidence type="ECO:0000256" key="1">
    <source>
        <dbReference type="ARBA" id="ARBA00004496"/>
    </source>
</evidence>
<dbReference type="Pfam" id="PF00582">
    <property type="entry name" value="Usp"/>
    <property type="match status" value="1"/>
</dbReference>
<evidence type="ECO:0000313" key="9">
    <source>
        <dbReference type="EMBL" id="TBR50131.1"/>
    </source>
</evidence>
<evidence type="ECO:0000256" key="5">
    <source>
        <dbReference type="PIRNR" id="PIRNR006276"/>
    </source>
</evidence>
<sequence length="142" mass="15678">MSYTHILVAVAITPESQQLLAKAVSIAQPVKGRISLVTLAADPEMYNHLAAPMLEDLRNVMQEETQNFLDKLIQDVGYPVEKTFIAYGELSEHILEICQQHKFDLVICGNHNHSFFSRASCSAKKVIASSKVDVLLVPLAGD</sequence>
<reference evidence="7 11" key="1">
    <citation type="submission" date="2018-03" db="EMBL/GenBank/DDBJ databases">
        <title>Whole Genome Sequencing of Escherichia coli isolates from wildlife.</title>
        <authorList>
            <person name="Whitehouse C.A."/>
            <person name="Lacher D.W."/>
            <person name="Mammel M.K."/>
            <person name="Barnaba T."/>
            <person name="Lorch J.M."/>
        </authorList>
    </citation>
    <scope>NUCLEOTIDE SEQUENCE [LARGE SCALE GENOMIC DNA]</scope>
    <source>
        <strain evidence="7 11">20507-2</strain>
    </source>
</reference>
<dbReference type="EMBL" id="CP070296">
    <property type="protein sequence ID" value="QST75364.1"/>
    <property type="molecule type" value="Genomic_DNA"/>
</dbReference>
<dbReference type="Proteomes" id="UP001219219">
    <property type="component" value="Chromosome"/>
</dbReference>
<reference evidence="10" key="4">
    <citation type="submission" date="2023-02" db="EMBL/GenBank/DDBJ databases">
        <title>Escherichia albertii as a potential enteropathogen in the light of epidemiological and genomic studies.</title>
        <authorList>
            <person name="Leszczynska K."/>
            <person name="Swiecicka I."/>
            <person name="Daniluk T."/>
            <person name="Lebensztejn D."/>
            <person name="Chmielewska S."/>
            <person name="Leszczynska D."/>
            <person name="Gawor J."/>
            <person name="Kliber M."/>
        </authorList>
    </citation>
    <scope>NUCLEOTIDE SEQUENCE</scope>
    <source>
        <strain evidence="10">BIA_7</strain>
    </source>
</reference>
<reference evidence="8 13" key="3">
    <citation type="submission" date="2021-03" db="EMBL/GenBank/DDBJ databases">
        <title>Comparative genomics of Chinese and international isolates of Escherichia albertii: population structure and evolution of virulence and antimicrobial resistance.</title>
        <authorList>
            <person name="Wang H."/>
            <person name="Xiong Y."/>
            <person name="Luo L."/>
        </authorList>
    </citation>
    <scope>NUCLEOTIDE SEQUENCE [LARGE SCALE GENOMIC DNA]</scope>
    <source>
        <strain evidence="8 13">Sample 165</strain>
    </source>
</reference>
<dbReference type="SUPFAM" id="SSF52402">
    <property type="entry name" value="Adenine nucleotide alpha hydrolases-like"/>
    <property type="match status" value="1"/>
</dbReference>
<dbReference type="GeneID" id="89516655"/>
<evidence type="ECO:0000256" key="2">
    <source>
        <dbReference type="ARBA" id="ARBA00008791"/>
    </source>
</evidence>
<gene>
    <name evidence="9" type="primary">uspC</name>
    <name evidence="7" type="ORF">C7B09_21755</name>
    <name evidence="9" type="ORF">EYS06_17255</name>
    <name evidence="8" type="ORF">JRC44_10125</name>
    <name evidence="10" type="ORF">PS049_16350</name>
</gene>
<evidence type="ECO:0000313" key="10">
    <source>
        <dbReference type="EMBL" id="WDB27925.1"/>
    </source>
</evidence>
<dbReference type="AlphaFoldDB" id="A0A2T3RL17"/>
<dbReference type="EMBL" id="PYQT01000035">
    <property type="protein sequence ID" value="PSY39162.1"/>
    <property type="molecule type" value="Genomic_DNA"/>
</dbReference>
<proteinExistence type="inferred from homology"/>
<evidence type="ECO:0000313" key="13">
    <source>
        <dbReference type="Proteomes" id="UP000663211"/>
    </source>
</evidence>
<evidence type="ECO:0000313" key="8">
    <source>
        <dbReference type="EMBL" id="QST75364.1"/>
    </source>
</evidence>
<accession>A0A2T3RL17</accession>
<dbReference type="PANTHER" id="PTHR46268:SF16">
    <property type="entry name" value="UNIVERSAL STRESS PROTEIN C"/>
    <property type="match status" value="1"/>
</dbReference>
<dbReference type="Gene3D" id="3.40.50.620">
    <property type="entry name" value="HUPs"/>
    <property type="match status" value="1"/>
</dbReference>